<accession>A0A9P4QJA9</accession>
<organism evidence="2 3">
    <name type="scientific">Polyplosphaeria fusca</name>
    <dbReference type="NCBI Taxonomy" id="682080"/>
    <lineage>
        <taxon>Eukaryota</taxon>
        <taxon>Fungi</taxon>
        <taxon>Dikarya</taxon>
        <taxon>Ascomycota</taxon>
        <taxon>Pezizomycotina</taxon>
        <taxon>Dothideomycetes</taxon>
        <taxon>Pleosporomycetidae</taxon>
        <taxon>Pleosporales</taxon>
        <taxon>Tetraplosphaeriaceae</taxon>
        <taxon>Polyplosphaeria</taxon>
    </lineage>
</organism>
<reference evidence="2" key="1">
    <citation type="journal article" date="2020" name="Stud. Mycol.">
        <title>101 Dothideomycetes genomes: a test case for predicting lifestyles and emergence of pathogens.</title>
        <authorList>
            <person name="Haridas S."/>
            <person name="Albert R."/>
            <person name="Binder M."/>
            <person name="Bloem J."/>
            <person name="Labutti K."/>
            <person name="Salamov A."/>
            <person name="Andreopoulos B."/>
            <person name="Baker S."/>
            <person name="Barry K."/>
            <person name="Bills G."/>
            <person name="Bluhm B."/>
            <person name="Cannon C."/>
            <person name="Castanera R."/>
            <person name="Culley D."/>
            <person name="Daum C."/>
            <person name="Ezra D."/>
            <person name="Gonzalez J."/>
            <person name="Henrissat B."/>
            <person name="Kuo A."/>
            <person name="Liang C."/>
            <person name="Lipzen A."/>
            <person name="Lutzoni F."/>
            <person name="Magnuson J."/>
            <person name="Mondo S."/>
            <person name="Nolan M."/>
            <person name="Ohm R."/>
            <person name="Pangilinan J."/>
            <person name="Park H.-J."/>
            <person name="Ramirez L."/>
            <person name="Alfaro M."/>
            <person name="Sun H."/>
            <person name="Tritt A."/>
            <person name="Yoshinaga Y."/>
            <person name="Zwiers L.-H."/>
            <person name="Turgeon B."/>
            <person name="Goodwin S."/>
            <person name="Spatafora J."/>
            <person name="Crous P."/>
            <person name="Grigoriev I."/>
        </authorList>
    </citation>
    <scope>NUCLEOTIDE SEQUENCE</scope>
    <source>
        <strain evidence="2">CBS 125425</strain>
    </source>
</reference>
<dbReference type="InterPro" id="IPR043129">
    <property type="entry name" value="ATPase_NBD"/>
</dbReference>
<protein>
    <recommendedName>
        <fullName evidence="4">Actin-like ATPase domain-containing protein</fullName>
    </recommendedName>
</protein>
<evidence type="ECO:0000313" key="2">
    <source>
        <dbReference type="EMBL" id="KAF2726578.1"/>
    </source>
</evidence>
<feature type="compositionally biased region" description="Basic and acidic residues" evidence="1">
    <location>
        <begin position="29"/>
        <end position="42"/>
    </location>
</feature>
<dbReference type="Proteomes" id="UP000799444">
    <property type="component" value="Unassembled WGS sequence"/>
</dbReference>
<proteinExistence type="predicted"/>
<evidence type="ECO:0000313" key="3">
    <source>
        <dbReference type="Proteomes" id="UP000799444"/>
    </source>
</evidence>
<name>A0A9P4QJA9_9PLEO</name>
<evidence type="ECO:0000256" key="1">
    <source>
        <dbReference type="SAM" id="MobiDB-lite"/>
    </source>
</evidence>
<dbReference type="EMBL" id="ML996433">
    <property type="protein sequence ID" value="KAF2726578.1"/>
    <property type="molecule type" value="Genomic_DNA"/>
</dbReference>
<evidence type="ECO:0008006" key="4">
    <source>
        <dbReference type="Google" id="ProtNLM"/>
    </source>
</evidence>
<keyword evidence="3" id="KW-1185">Reference proteome</keyword>
<gene>
    <name evidence="2" type="ORF">EJ04DRAFT_517742</name>
</gene>
<dbReference type="Gene3D" id="3.30.420.40">
    <property type="match status" value="1"/>
</dbReference>
<dbReference type="OrthoDB" id="2963168at2759"/>
<sequence length="662" mass="74120">MERRAVGNTRRLTKPLEYRPRPSSGARRSISDDYETSRRYVPEDITDEDLSIPRAERSDPDPASILIGIDFGTTFSGVAWAYSEQPDDIKIVSNWDSQEWLNADKGKAPTRIAYAEIPPSPPAGTSRHSIPNATPSDSTTSLDNDGVSWGYGISDGEAVEWFKLLLLDEGDLDESHMNSLQIRRARQLLLRARKTPVEAVADYLRLLWAHALKSIEREFGEIALEGLPFNVVLTVPAVWTTKAVNRMRAAANSAGILDDRLAGQTTLHFVSEPEAAALATFDDLKARPNFREGDTFVVCDAGGGTVDLISYKVKQVEPMQLVECVEGSGKLCGAVFLDQDFEELMKQIVGDAWDVPEHVIKRIVYAQWENGIKRGFDGQDRTWNITLPYECIERGAPRTIPLNKGHVSEIFEDVVSKIRGLVNDQIASVEDEEGRLPKAVVLVGGFGSCRYLYNVLNTENKPRGIEVYQSTGAKPWTAICRGAVIKAITNTKLYGTTITSRISRCSYGTLYCPEFIAGIHEEWTKWFDKYDGLNRTAKMKWYLRRGDNIIEREPVSMDVRLDFLCEDYDTTYPYETKVYGCSKRDPPLVKDENVKVSCQIRSGSGIEVSKLRKDIGADGKNYYVSTMKIEMTVIGTALEFRSFIGGEEIGHGNVDVDLDWSW</sequence>
<dbReference type="PANTHER" id="PTHR14187:SF5">
    <property type="entry name" value="HEAT SHOCK 70 KDA PROTEIN 12A"/>
    <property type="match status" value="1"/>
</dbReference>
<dbReference type="AlphaFoldDB" id="A0A9P4QJA9"/>
<feature type="region of interest" description="Disordered" evidence="1">
    <location>
        <begin position="1"/>
        <end position="61"/>
    </location>
</feature>
<dbReference type="PANTHER" id="PTHR14187">
    <property type="entry name" value="ALPHA KINASE/ELONGATION FACTOR 2 KINASE"/>
    <property type="match status" value="1"/>
</dbReference>
<comment type="caution">
    <text evidence="2">The sequence shown here is derived from an EMBL/GenBank/DDBJ whole genome shotgun (WGS) entry which is preliminary data.</text>
</comment>
<feature type="region of interest" description="Disordered" evidence="1">
    <location>
        <begin position="116"/>
        <end position="141"/>
    </location>
</feature>
<feature type="compositionally biased region" description="Polar residues" evidence="1">
    <location>
        <begin position="126"/>
        <end position="141"/>
    </location>
</feature>
<dbReference type="CDD" id="cd10170">
    <property type="entry name" value="ASKHA_NBD_HSP70"/>
    <property type="match status" value="1"/>
</dbReference>
<dbReference type="SUPFAM" id="SSF53067">
    <property type="entry name" value="Actin-like ATPase domain"/>
    <property type="match status" value="2"/>
</dbReference>